<feature type="compositionally biased region" description="Polar residues" evidence="4">
    <location>
        <begin position="702"/>
        <end position="722"/>
    </location>
</feature>
<feature type="compositionally biased region" description="Basic and acidic residues" evidence="4">
    <location>
        <begin position="400"/>
        <end position="431"/>
    </location>
</feature>
<feature type="compositionally biased region" description="Basic and acidic residues" evidence="4">
    <location>
        <begin position="1272"/>
        <end position="1289"/>
    </location>
</feature>
<feature type="compositionally biased region" description="Polar residues" evidence="4">
    <location>
        <begin position="633"/>
        <end position="649"/>
    </location>
</feature>
<feature type="domain" description="Alpha/beta hydrolase fold-3" evidence="5">
    <location>
        <begin position="190"/>
        <end position="300"/>
    </location>
</feature>
<evidence type="ECO:0000313" key="6">
    <source>
        <dbReference type="EMBL" id="RXK39917.1"/>
    </source>
</evidence>
<feature type="compositionally biased region" description="Polar residues" evidence="4">
    <location>
        <begin position="680"/>
        <end position="691"/>
    </location>
</feature>
<keyword evidence="7" id="KW-1185">Reference proteome</keyword>
<dbReference type="InterPro" id="IPR029058">
    <property type="entry name" value="AB_hydrolase_fold"/>
</dbReference>
<feature type="region of interest" description="Disordered" evidence="4">
    <location>
        <begin position="920"/>
        <end position="1004"/>
    </location>
</feature>
<feature type="region of interest" description="Disordered" evidence="4">
    <location>
        <begin position="379"/>
        <end position="440"/>
    </location>
</feature>
<feature type="region of interest" description="Disordered" evidence="4">
    <location>
        <begin position="1070"/>
        <end position="1289"/>
    </location>
</feature>
<comment type="similarity">
    <text evidence="1">Belongs to the 'GDXG' lipolytic enzyme family.</text>
</comment>
<dbReference type="STRING" id="5217.A0A4V1M4C8"/>
<dbReference type="PANTHER" id="PTHR48081">
    <property type="entry name" value="AB HYDROLASE SUPERFAMILY PROTEIN C4A8.06C"/>
    <property type="match status" value="1"/>
</dbReference>
<dbReference type="Pfam" id="PF07859">
    <property type="entry name" value="Abhydrolase_3"/>
    <property type="match status" value="1"/>
</dbReference>
<feature type="region of interest" description="Disordered" evidence="4">
    <location>
        <begin position="633"/>
        <end position="742"/>
    </location>
</feature>
<dbReference type="InterPro" id="IPR013094">
    <property type="entry name" value="AB_hydrolase_3"/>
</dbReference>
<feature type="compositionally biased region" description="Basic and acidic residues" evidence="4">
    <location>
        <begin position="1174"/>
        <end position="1197"/>
    </location>
</feature>
<feature type="compositionally biased region" description="Polar residues" evidence="4">
    <location>
        <begin position="1331"/>
        <end position="1341"/>
    </location>
</feature>
<dbReference type="PROSITE" id="PS01174">
    <property type="entry name" value="LIPASE_GDXG_SER"/>
    <property type="match status" value="1"/>
</dbReference>
<reference evidence="6 7" key="1">
    <citation type="submission" date="2016-06" db="EMBL/GenBank/DDBJ databases">
        <title>Evolution of pathogenesis and genome organization in the Tremellales.</title>
        <authorList>
            <person name="Cuomo C."/>
            <person name="Litvintseva A."/>
            <person name="Heitman J."/>
            <person name="Chen Y."/>
            <person name="Sun S."/>
            <person name="Springer D."/>
            <person name="Dromer F."/>
            <person name="Young S."/>
            <person name="Zeng Q."/>
            <person name="Chapman S."/>
            <person name="Gujja S."/>
            <person name="Saif S."/>
            <person name="Birren B."/>
        </authorList>
    </citation>
    <scope>NUCLEOTIDE SEQUENCE [LARGE SCALE GENOMIC DNA]</scope>
    <source>
        <strain evidence="6 7">ATCC 28783</strain>
    </source>
</reference>
<proteinExistence type="inferred from homology"/>
<protein>
    <recommendedName>
        <fullName evidence="5">Alpha/beta hydrolase fold-3 domain-containing protein</fullName>
    </recommendedName>
</protein>
<feature type="compositionally biased region" description="Polar residues" evidence="4">
    <location>
        <begin position="1242"/>
        <end position="1254"/>
    </location>
</feature>
<evidence type="ECO:0000256" key="2">
    <source>
        <dbReference type="ARBA" id="ARBA00022801"/>
    </source>
</evidence>
<dbReference type="VEuPathDB" id="FungiDB:TREMEDRAFT_20822"/>
<accession>A0A4V1M4C8</accession>
<feature type="compositionally biased region" description="Basic and acidic residues" evidence="4">
    <location>
        <begin position="1128"/>
        <end position="1142"/>
    </location>
</feature>
<dbReference type="PANTHER" id="PTHR48081:SF5">
    <property type="entry name" value="ALPHA_BETA HYDROLASE FOLD-3 DOMAIN-CONTAINING PROTEIN"/>
    <property type="match status" value="1"/>
</dbReference>
<dbReference type="OrthoDB" id="1662883at2759"/>
<evidence type="ECO:0000256" key="1">
    <source>
        <dbReference type="ARBA" id="ARBA00010515"/>
    </source>
</evidence>
<feature type="active site" evidence="3">
    <location>
        <position position="263"/>
    </location>
</feature>
<evidence type="ECO:0000259" key="5">
    <source>
        <dbReference type="Pfam" id="PF07859"/>
    </source>
</evidence>
<comment type="caution">
    <text evidence="6">The sequence shown here is derived from an EMBL/GenBank/DDBJ whole genome shotgun (WGS) entry which is preliminary data.</text>
</comment>
<dbReference type="GO" id="GO:0016787">
    <property type="term" value="F:hydrolase activity"/>
    <property type="evidence" value="ECO:0007669"/>
    <property type="project" value="UniProtKB-KW"/>
</dbReference>
<dbReference type="InterPro" id="IPR033140">
    <property type="entry name" value="Lipase_GDXG_put_SER_AS"/>
</dbReference>
<feature type="compositionally biased region" description="Basic and acidic residues" evidence="4">
    <location>
        <begin position="1072"/>
        <end position="1093"/>
    </location>
</feature>
<organism evidence="6 7">
    <name type="scientific">Tremella mesenterica</name>
    <name type="common">Jelly fungus</name>
    <dbReference type="NCBI Taxonomy" id="5217"/>
    <lineage>
        <taxon>Eukaryota</taxon>
        <taxon>Fungi</taxon>
        <taxon>Dikarya</taxon>
        <taxon>Basidiomycota</taxon>
        <taxon>Agaricomycotina</taxon>
        <taxon>Tremellomycetes</taxon>
        <taxon>Tremellales</taxon>
        <taxon>Tremellaceae</taxon>
        <taxon>Tremella</taxon>
    </lineage>
</organism>
<feature type="compositionally biased region" description="Low complexity" evidence="4">
    <location>
        <begin position="386"/>
        <end position="397"/>
    </location>
</feature>
<feature type="region of interest" description="Disordered" evidence="4">
    <location>
        <begin position="1303"/>
        <end position="1385"/>
    </location>
</feature>
<dbReference type="InParanoid" id="A0A4V1M4C8"/>
<evidence type="ECO:0000313" key="7">
    <source>
        <dbReference type="Proteomes" id="UP000289152"/>
    </source>
</evidence>
<dbReference type="InterPro" id="IPR050300">
    <property type="entry name" value="GDXG_lipolytic_enzyme"/>
</dbReference>
<dbReference type="EMBL" id="SDIL01000025">
    <property type="protein sequence ID" value="RXK39917.1"/>
    <property type="molecule type" value="Genomic_DNA"/>
</dbReference>
<evidence type="ECO:0000256" key="3">
    <source>
        <dbReference type="PROSITE-ProRule" id="PRU10038"/>
    </source>
</evidence>
<evidence type="ECO:0000256" key="4">
    <source>
        <dbReference type="SAM" id="MobiDB-lite"/>
    </source>
</evidence>
<name>A0A4V1M4C8_TREME</name>
<sequence length="1408" mass="155665">MLDLLTPQALATVGPLLLETFLKHYLAPSRVKNKAREDDILYDEAFVLIKTFLEISTHHPVAALQRFGLVRTPSPPWVAVHRVLIPDQCLQQSAQNLITAFGGEQMAYKIAGGSKWWQVRAGPGVQAEWIVMKKDWKELREQEKKEQSAQYAARKAGLLMTDESGSSDGGEFRKEMDELRCMLYSQWFLYYWGSINTYRYTIWRYARKMHGRCFAVNYRKAPQYPFPCAIQDCLAAYLYLTNPPPGAKHKPVDPKNMVIAGDSAGGGLVLALLQILRDTPGLPLPAGAVLISPVSIFSTHTYVERSDTFLSVDLGEYGNGESNPPQLQSLPISYKLHIDIVPPYSFIHKPSSLWPPPPPDLTADVQSRLRTRIQEAVHRLRHDSHPSTQPSSSLSSDVVPRGKIDTQELVKGKTDSDTPDKTEIRASEPEKTSSVPHTKVGVVRENEHPFPQGEPSHHPSRANPAVMFKHLQDIDKSDKTPTRTTTLAQCHEPLNMTVEGKEVKLDTQIQMYATNAQLCHPWVSPVLGYMGGLPPLYICCGQNEVLRDEIIYLAHKAANPSAYPIRPDVRAMLPSLIDIESKHPPTNVHLQVYDGACHDLPLFSMTKSARGVFRAIASFCRFCTPSAPGSLNVTKIEPSQHQSGQTTPIASEMSRPSSRNHTRPSSHHSSSSSLHEDSRINSSPIHINTEPSTEDSRLPSALPSSIMTPTIVSTPTTFSPIDSTDFPARSTPHNSDSPFKHNNIFRNLTHRTRPFMSQPNSKEPYFGGQNNDPMQLPTKQPPKVVSGDDAGPRFDHDRSYQSDSKALPGTAGHPSIYSGPVPFGEIHMIRERVTTTGVCRPLESPSELGALTMPEDEIGMLKEGPVMRFLNGQALWDKRYKRTIRKVAKTRKRNLELAKNKDAGKLGRVWQEKLRIASGKVSKSSRRGKESRGRKAGEFKREIDVRPGDKTVNEGLQSRLGPPADRVNVEGPQEVDGIEGSLGSVSGEQDHSDGETSEEEDGWKDELLDKSWSWKWALEGEAPPPSAIVSRRDFGEARSLALMADRMETSQSGLNGLSIWVGLASFFSSSSERGKTAENLKMARESMQEDKKKSMQRRRSGQHELRSPIQQRSTLADEAAVLQRSRSRSPEKRVEERSDRSRSAGKRRLSLNLRLGRSRSLRNTPESVGEEDKESGRTDDVQDTSPARDKGENEVSKGPESGSIIDIVDGSEGTGRQGVIQMEGGPTTSNSPGHNVVRSKPITLSGSIDTSPTADNKVDIPEPTIGTFGNDPHFKTPEVHPRTNSDDETRHISCLSTPAVTKNTDEILLSSETGTPGDLPSTEERFDQQEKQAQSSETIQTPLARKGQVESTSPTLVGSDLKNETVTPPLETQVDEGPSGIQSVEVGTEGGLKRVWKKVGLVLRMRKG</sequence>
<feature type="region of interest" description="Disordered" evidence="4">
    <location>
        <begin position="754"/>
        <end position="815"/>
    </location>
</feature>
<gene>
    <name evidence="6" type="ORF">M231_02851</name>
</gene>
<dbReference type="SUPFAM" id="SSF53474">
    <property type="entry name" value="alpha/beta-Hydrolases"/>
    <property type="match status" value="1"/>
</dbReference>
<dbReference type="Gene3D" id="3.40.50.1820">
    <property type="entry name" value="alpha/beta hydrolase"/>
    <property type="match status" value="2"/>
</dbReference>
<feature type="compositionally biased region" description="Basic and acidic residues" evidence="4">
    <location>
        <begin position="790"/>
        <end position="800"/>
    </location>
</feature>
<keyword evidence="2" id="KW-0378">Hydrolase</keyword>
<dbReference type="Proteomes" id="UP000289152">
    <property type="component" value="Unassembled WGS sequence"/>
</dbReference>
<feature type="compositionally biased region" description="Basic and acidic residues" evidence="4">
    <location>
        <begin position="927"/>
        <end position="952"/>
    </location>
</feature>